<reference evidence="3" key="1">
    <citation type="submission" date="2025-08" db="UniProtKB">
        <authorList>
            <consortium name="RefSeq"/>
        </authorList>
    </citation>
    <scope>IDENTIFICATION</scope>
    <source>
        <strain evidence="3">OHB3-1</strain>
    </source>
</reference>
<keyword evidence="2" id="KW-1185">Reference proteome</keyword>
<accession>A0A6J1DP30</accession>
<dbReference type="Proteomes" id="UP000504603">
    <property type="component" value="Unplaced"/>
</dbReference>
<dbReference type="InterPro" id="IPR001584">
    <property type="entry name" value="Integrase_cat-core"/>
</dbReference>
<dbReference type="Pfam" id="PF00078">
    <property type="entry name" value="RVT_1"/>
    <property type="match status" value="1"/>
</dbReference>
<dbReference type="PANTHER" id="PTHR48475:SF1">
    <property type="entry name" value="RNASE H TYPE-1 DOMAIN-CONTAINING PROTEIN"/>
    <property type="match status" value="1"/>
</dbReference>
<dbReference type="InterPro" id="IPR043502">
    <property type="entry name" value="DNA/RNA_pol_sf"/>
</dbReference>
<evidence type="ECO:0000259" key="1">
    <source>
        <dbReference type="PROSITE" id="PS50994"/>
    </source>
</evidence>
<proteinExistence type="predicted"/>
<dbReference type="SUPFAM" id="SSF56672">
    <property type="entry name" value="DNA/RNA polymerases"/>
    <property type="match status" value="1"/>
</dbReference>
<dbReference type="InterPro" id="IPR036397">
    <property type="entry name" value="RNaseH_sf"/>
</dbReference>
<dbReference type="Gene3D" id="3.10.10.10">
    <property type="entry name" value="HIV Type 1 Reverse Transcriptase, subunit A, domain 1"/>
    <property type="match status" value="2"/>
</dbReference>
<protein>
    <submittedName>
        <fullName evidence="3">Uncharacterized protein LOC111022476</fullName>
    </submittedName>
</protein>
<dbReference type="InterPro" id="IPR043128">
    <property type="entry name" value="Rev_trsase/Diguanyl_cyclase"/>
</dbReference>
<dbReference type="GO" id="GO:0015074">
    <property type="term" value="P:DNA integration"/>
    <property type="evidence" value="ECO:0007669"/>
    <property type="project" value="InterPro"/>
</dbReference>
<dbReference type="InterPro" id="IPR000477">
    <property type="entry name" value="RT_dom"/>
</dbReference>
<evidence type="ECO:0000313" key="2">
    <source>
        <dbReference type="Proteomes" id="UP000504603"/>
    </source>
</evidence>
<evidence type="ECO:0000313" key="3">
    <source>
        <dbReference type="RefSeq" id="XP_022155342.1"/>
    </source>
</evidence>
<dbReference type="PROSITE" id="PS50994">
    <property type="entry name" value="INTEGRASE"/>
    <property type="match status" value="1"/>
</dbReference>
<gene>
    <name evidence="3" type="primary">LOC111022476</name>
</gene>
<dbReference type="InterPro" id="IPR012337">
    <property type="entry name" value="RNaseH-like_sf"/>
</dbReference>
<sequence length="711" mass="81406">MVHRLNVDESCKPVKQKRRAFNQERSEIVAEQVEELLKAGFIREVHYPQWISNVVLIQSNQDACTDQKKTSFVTSRGLYCYTVMPFGLKNAGETYQRMVNRMFAALIGKNIEVYVDDMLVKSRKNERHEEDLAEAFDVLLMYKMKLNPTKCTFGVTSGKFLGFLVHQRGIEANPDKIKAVLEMDPPKTLKQLEGLNGRITTLNRFVSRSTDKCLPFFKISRKKGQFEWTEECEAAFKELKPYLGILHKPDSSGRLVKWDVELSEYDIHYKPITAMKGEAVADFIAELTPTEPQVYCIDPQVVEEEKFWTLYLDGSSNFRGCGAELILISPDKERTEYVLRFSFHASNNEAEYEALLAGLKVARSGERGVTARLAAAYETDLRRTVPVEILPEPSIEAYEAMDIDEQGQPEKNWKSHLIKYLRDGILPTEKIEAQQLQRRATRYLLKDDNLYKRGYSLPLLKCITPDEADYIMREIHEGVSRSHSGARSLSHKIVGQGIPYTIISDNGKQFGNAAFREFCRELDIKHICSSPVHLQANWKVEAVNKIIKRTLKTRLEKLKGLWAEEIPNALWAYRTTPYTSTGETPFSLSFGSEVVVPVEIGLPSPMVEQFSPLDNNESVKLNLNLLEEHRETARLRTAEYKNRIARHYNSKVKKRDFKEGDLVLRKIMLNTKDSISDAFGPTWEGPYKVTKVVRIGTYALEDQRGEALLHP</sequence>
<feature type="domain" description="Integrase catalytic" evidence="1">
    <location>
        <begin position="405"/>
        <end position="593"/>
    </location>
</feature>
<dbReference type="RefSeq" id="XP_022155342.1">
    <property type="nucleotide sequence ID" value="XM_022299650.1"/>
</dbReference>
<dbReference type="GO" id="GO:0003676">
    <property type="term" value="F:nucleic acid binding"/>
    <property type="evidence" value="ECO:0007669"/>
    <property type="project" value="InterPro"/>
</dbReference>
<dbReference type="AlphaFoldDB" id="A0A6J1DP30"/>
<name>A0A6J1DP30_MOMCH</name>
<dbReference type="PANTHER" id="PTHR48475">
    <property type="entry name" value="RIBONUCLEASE H"/>
    <property type="match status" value="1"/>
</dbReference>
<dbReference type="GeneID" id="111022476"/>
<dbReference type="SUPFAM" id="SSF53098">
    <property type="entry name" value="Ribonuclease H-like"/>
    <property type="match status" value="1"/>
</dbReference>
<dbReference type="Gene3D" id="3.30.420.10">
    <property type="entry name" value="Ribonuclease H-like superfamily/Ribonuclease H"/>
    <property type="match status" value="2"/>
</dbReference>
<dbReference type="Gene3D" id="3.30.70.270">
    <property type="match status" value="2"/>
</dbReference>
<dbReference type="CDD" id="cd01647">
    <property type="entry name" value="RT_LTR"/>
    <property type="match status" value="1"/>
</dbReference>
<organism evidence="2 3">
    <name type="scientific">Momordica charantia</name>
    <name type="common">Bitter gourd</name>
    <name type="synonym">Balsam pear</name>
    <dbReference type="NCBI Taxonomy" id="3673"/>
    <lineage>
        <taxon>Eukaryota</taxon>
        <taxon>Viridiplantae</taxon>
        <taxon>Streptophyta</taxon>
        <taxon>Embryophyta</taxon>
        <taxon>Tracheophyta</taxon>
        <taxon>Spermatophyta</taxon>
        <taxon>Magnoliopsida</taxon>
        <taxon>eudicotyledons</taxon>
        <taxon>Gunneridae</taxon>
        <taxon>Pentapetalae</taxon>
        <taxon>rosids</taxon>
        <taxon>fabids</taxon>
        <taxon>Cucurbitales</taxon>
        <taxon>Cucurbitaceae</taxon>
        <taxon>Momordiceae</taxon>
        <taxon>Momordica</taxon>
    </lineage>
</organism>
<dbReference type="KEGG" id="mcha:111022476"/>
<dbReference type="OrthoDB" id="1742547at2759"/>